<proteinExistence type="predicted"/>
<name>A0AAJ5VY71_9MICO</name>
<feature type="domain" description="M23ase beta-sheet core" evidence="4">
    <location>
        <begin position="170"/>
        <end position="251"/>
    </location>
</feature>
<reference evidence="5" key="1">
    <citation type="submission" date="2023-03" db="EMBL/GenBank/DDBJ databases">
        <title>Andean soil-derived lignocellulolytic bacterial consortium as a source of novel taxa and putative plastic-active enzymes.</title>
        <authorList>
            <person name="Diaz-Garcia L."/>
            <person name="Chuvochina M."/>
            <person name="Feuerriegel G."/>
            <person name="Bunk B."/>
            <person name="Sproer C."/>
            <person name="Streit W.R."/>
            <person name="Rodriguez L.M."/>
            <person name="Overmann J."/>
            <person name="Jimenez D.J."/>
        </authorList>
    </citation>
    <scope>NUCLEOTIDE SEQUENCE</scope>
    <source>
        <strain evidence="5">MAG 4610</strain>
    </source>
</reference>
<protein>
    <submittedName>
        <fullName evidence="5">FG-GAP-like repeat-containing protein</fullName>
    </submittedName>
</protein>
<evidence type="ECO:0000256" key="3">
    <source>
        <dbReference type="SAM" id="SignalP"/>
    </source>
</evidence>
<organism evidence="5 6">
    <name type="scientific">Candidatus Microbacterium phytovorans</name>
    <dbReference type="NCBI Taxonomy" id="3121374"/>
    <lineage>
        <taxon>Bacteria</taxon>
        <taxon>Bacillati</taxon>
        <taxon>Actinomycetota</taxon>
        <taxon>Actinomycetes</taxon>
        <taxon>Micrococcales</taxon>
        <taxon>Microbacteriaceae</taxon>
        <taxon>Microbacterium</taxon>
    </lineage>
</organism>
<sequence length="728" mass="75962">MVRAGFNVVRVSAVVGLVLSLVPLEAAVADAASPAPEVTASPSATASPTAEPSPEPTSTADATPTPTPSASVSPSPTALPKPLPTSTPTPTEPEDEAEHHTDGPTMPLTREIPWSSSLSIAPTARLAAKYGPQPVFHFPWAPGKRWGASGPHADSDGIYQGAIDFAPLGSSTTVVRAIAAGRVYRVSCAGGWFLGIDHGGGWMSEYYHLREAKSGLVGSWVEAGTALGLAGQTLPCGGTPGDSKHVHLSILNEVVDVPSGKRQYIPVSGVQFDRFELYDTSGSYNGVWRDMSGATVLTSRRVTCCLTASTRIGPSSPKAVLPDVNGNGIDDRAEINAWDTDLNSDGRADIIGFGSKGVMVSRSTGSVFTTSTRALSSFGSETGWTTSKTLRMVMDVDGDGAPDIVGFTGSGVFVARGNGSGGFGSASRWTTEFGANDGWTLSGHVRTLADVNGDDRLDIVAFGKYGVSVALNQGSSFAASRRWLSAMGGSEAGSWDTTRHQRFVTDVNGDGRADVIGFGAAGVQVALSTGSGFAAPTRWTAAFGLDRGWRADVTPRQLVDMNADGRLDVVGFGRDGVYVALNTGSSFATARRWSSSFGQDSGSRGWRTTRDSRVIADVNGDGRPDIVGFRTGGVWVARNTGSAFTSAARWTTDFGSTEWTLGVMPRAVADVNGDGRADIVGFARHGVHVALSSGSRFDAAAHWNADFGWGKSTGNWKVRTKPRGLSAG</sequence>
<dbReference type="Pfam" id="PF01551">
    <property type="entry name" value="Peptidase_M23"/>
    <property type="match status" value="1"/>
</dbReference>
<dbReference type="SUPFAM" id="SSF51261">
    <property type="entry name" value="Duplicated hybrid motif"/>
    <property type="match status" value="1"/>
</dbReference>
<feature type="compositionally biased region" description="Pro residues" evidence="2">
    <location>
        <begin position="77"/>
        <end position="91"/>
    </location>
</feature>
<dbReference type="InterPro" id="IPR016047">
    <property type="entry name" value="M23ase_b-sheet_dom"/>
</dbReference>
<dbReference type="PANTHER" id="PTHR46580">
    <property type="entry name" value="SENSOR KINASE-RELATED"/>
    <property type="match status" value="1"/>
</dbReference>
<dbReference type="EMBL" id="CP119321">
    <property type="protein sequence ID" value="WEK12566.1"/>
    <property type="molecule type" value="Genomic_DNA"/>
</dbReference>
<dbReference type="Gene3D" id="2.70.70.10">
    <property type="entry name" value="Glucose Permease (Domain IIA)"/>
    <property type="match status" value="1"/>
</dbReference>
<keyword evidence="1 3" id="KW-0732">Signal</keyword>
<evidence type="ECO:0000313" key="5">
    <source>
        <dbReference type="EMBL" id="WEK12566.1"/>
    </source>
</evidence>
<evidence type="ECO:0000259" key="4">
    <source>
        <dbReference type="Pfam" id="PF01551"/>
    </source>
</evidence>
<dbReference type="Pfam" id="PF13517">
    <property type="entry name" value="FG-GAP_3"/>
    <property type="match status" value="2"/>
</dbReference>
<gene>
    <name evidence="5" type="ORF">P0Y48_08765</name>
</gene>
<feature type="chain" id="PRO_5042461309" evidence="3">
    <location>
        <begin position="27"/>
        <end position="728"/>
    </location>
</feature>
<feature type="signal peptide" evidence="3">
    <location>
        <begin position="1"/>
        <end position="26"/>
    </location>
</feature>
<feature type="region of interest" description="Disordered" evidence="2">
    <location>
        <begin position="37"/>
        <end position="110"/>
    </location>
</feature>
<evidence type="ECO:0000256" key="1">
    <source>
        <dbReference type="ARBA" id="ARBA00022729"/>
    </source>
</evidence>
<dbReference type="CDD" id="cd12797">
    <property type="entry name" value="M23_peptidase"/>
    <property type="match status" value="1"/>
</dbReference>
<dbReference type="Proteomes" id="UP001213972">
    <property type="component" value="Chromosome"/>
</dbReference>
<feature type="compositionally biased region" description="Low complexity" evidence="2">
    <location>
        <begin position="37"/>
        <end position="76"/>
    </location>
</feature>
<accession>A0AAJ5VY71</accession>
<evidence type="ECO:0000313" key="6">
    <source>
        <dbReference type="Proteomes" id="UP001213972"/>
    </source>
</evidence>
<dbReference type="InterPro" id="IPR013517">
    <property type="entry name" value="FG-GAP"/>
</dbReference>
<dbReference type="AlphaFoldDB" id="A0AAJ5VY71"/>
<dbReference type="SUPFAM" id="SSF69318">
    <property type="entry name" value="Integrin alpha N-terminal domain"/>
    <property type="match status" value="1"/>
</dbReference>
<evidence type="ECO:0000256" key="2">
    <source>
        <dbReference type="SAM" id="MobiDB-lite"/>
    </source>
</evidence>
<dbReference type="InterPro" id="IPR011055">
    <property type="entry name" value="Dup_hybrid_motif"/>
</dbReference>
<dbReference type="InterPro" id="IPR028994">
    <property type="entry name" value="Integrin_alpha_N"/>
</dbReference>
<dbReference type="Gene3D" id="2.130.10.130">
    <property type="entry name" value="Integrin alpha, N-terminal"/>
    <property type="match status" value="2"/>
</dbReference>